<dbReference type="Gene3D" id="3.15.10.30">
    <property type="entry name" value="Haemolymph juvenile hormone binding protein"/>
    <property type="match status" value="1"/>
</dbReference>
<dbReference type="PANTHER" id="PTHR11008">
    <property type="entry name" value="PROTEIN TAKEOUT-LIKE PROTEIN"/>
    <property type="match status" value="1"/>
</dbReference>
<keyword evidence="3" id="KW-1185">Reference proteome</keyword>
<gene>
    <name evidence="2" type="ORF">RR48_13475</name>
</gene>
<dbReference type="KEGG" id="pmac:106711492"/>
<feature type="chain" id="PRO_5008265019" description="Circadian clock-controlled protein" evidence="1">
    <location>
        <begin position="18"/>
        <end position="238"/>
    </location>
</feature>
<dbReference type="OrthoDB" id="6591956at2759"/>
<protein>
    <recommendedName>
        <fullName evidence="4">Circadian clock-controlled protein</fullName>
    </recommendedName>
</protein>
<dbReference type="SMART" id="SM00700">
    <property type="entry name" value="JHBP"/>
    <property type="match status" value="1"/>
</dbReference>
<name>A0A194RA72_PAPMA</name>
<dbReference type="EMBL" id="KQ460473">
    <property type="protein sequence ID" value="KPJ14404.1"/>
    <property type="molecule type" value="Genomic_DNA"/>
</dbReference>
<keyword evidence="1" id="KW-0732">Signal</keyword>
<dbReference type="InParanoid" id="A0A194RA72"/>
<dbReference type="PANTHER" id="PTHR11008:SF32">
    <property type="entry name" value="CIRCADIAN CLOCK-CONTROLLED PROTEIN DAYWAKE-RELATED"/>
    <property type="match status" value="1"/>
</dbReference>
<accession>A0A194RA72</accession>
<dbReference type="InterPro" id="IPR038606">
    <property type="entry name" value="To_sf"/>
</dbReference>
<evidence type="ECO:0000313" key="3">
    <source>
        <dbReference type="Proteomes" id="UP000053240"/>
    </source>
</evidence>
<dbReference type="AlphaFoldDB" id="A0A194RA72"/>
<dbReference type="Proteomes" id="UP000053240">
    <property type="component" value="Unassembled WGS sequence"/>
</dbReference>
<dbReference type="GO" id="GO:0005615">
    <property type="term" value="C:extracellular space"/>
    <property type="evidence" value="ECO:0007669"/>
    <property type="project" value="TreeGrafter"/>
</dbReference>
<dbReference type="Pfam" id="PF06585">
    <property type="entry name" value="JHBP"/>
    <property type="match status" value="1"/>
</dbReference>
<evidence type="ECO:0000313" key="2">
    <source>
        <dbReference type="EMBL" id="KPJ14404.1"/>
    </source>
</evidence>
<evidence type="ECO:0000256" key="1">
    <source>
        <dbReference type="SAM" id="SignalP"/>
    </source>
</evidence>
<evidence type="ECO:0008006" key="4">
    <source>
        <dbReference type="Google" id="ProtNLM"/>
    </source>
</evidence>
<dbReference type="InterPro" id="IPR010562">
    <property type="entry name" value="Haemolymph_juvenile_hormone-bd"/>
</dbReference>
<organism evidence="2 3">
    <name type="scientific">Papilio machaon</name>
    <name type="common">Old World swallowtail butterfly</name>
    <dbReference type="NCBI Taxonomy" id="76193"/>
    <lineage>
        <taxon>Eukaryota</taxon>
        <taxon>Metazoa</taxon>
        <taxon>Ecdysozoa</taxon>
        <taxon>Arthropoda</taxon>
        <taxon>Hexapoda</taxon>
        <taxon>Insecta</taxon>
        <taxon>Pterygota</taxon>
        <taxon>Neoptera</taxon>
        <taxon>Endopterygota</taxon>
        <taxon>Lepidoptera</taxon>
        <taxon>Glossata</taxon>
        <taxon>Ditrysia</taxon>
        <taxon>Papilionoidea</taxon>
        <taxon>Papilionidae</taxon>
        <taxon>Papilioninae</taxon>
        <taxon>Papilio</taxon>
    </lineage>
</organism>
<reference evidence="2 3" key="1">
    <citation type="journal article" date="2015" name="Nat. Commun.">
        <title>Outbred genome sequencing and CRISPR/Cas9 gene editing in butterflies.</title>
        <authorList>
            <person name="Li X."/>
            <person name="Fan D."/>
            <person name="Zhang W."/>
            <person name="Liu G."/>
            <person name="Zhang L."/>
            <person name="Zhao L."/>
            <person name="Fang X."/>
            <person name="Chen L."/>
            <person name="Dong Y."/>
            <person name="Chen Y."/>
            <person name="Ding Y."/>
            <person name="Zhao R."/>
            <person name="Feng M."/>
            <person name="Zhu Y."/>
            <person name="Feng Y."/>
            <person name="Jiang X."/>
            <person name="Zhu D."/>
            <person name="Xiang H."/>
            <person name="Feng X."/>
            <person name="Li S."/>
            <person name="Wang J."/>
            <person name="Zhang G."/>
            <person name="Kronforst M.R."/>
            <person name="Wang W."/>
        </authorList>
    </citation>
    <scope>NUCLEOTIDE SEQUENCE [LARGE SCALE GENOMIC DNA]</scope>
    <source>
        <strain evidence="2">Ya'a_city_454_Pm</strain>
        <tissue evidence="2">Whole body</tissue>
    </source>
</reference>
<feature type="signal peptide" evidence="1">
    <location>
        <begin position="1"/>
        <end position="17"/>
    </location>
</feature>
<sequence>MYLLLLVVCCAVFEGYASNVPLIQPCLLGDSECLIKTNTRNALSRIGNGLPEFGIESLEPMQLRNITMGAYGFTLVFREMNIAGASKCNVEDIKLNFVHSTMAVTIECPLEATGSFKMSGSICFFDVNHVGNYIVKTDSIRTTVNSRIDTVYGADGNTYWNLSLLGYSYEPLENLHIGLGRLFVGEVTRASPLHNVVSNNWWPLVSQVAEPAVSTAINRFHDVLKTFFLRVPLAHLAK</sequence>
<proteinExistence type="predicted"/>